<name>A0A8C9VFI4_SCLFO</name>
<dbReference type="Pfam" id="PF23344">
    <property type="entry name" value="ZP-N"/>
    <property type="match status" value="1"/>
</dbReference>
<dbReference type="InterPro" id="IPR042235">
    <property type="entry name" value="ZP-C_dom"/>
</dbReference>
<dbReference type="GO" id="GO:2000344">
    <property type="term" value="P:positive regulation of acrosome reaction"/>
    <property type="evidence" value="ECO:0007669"/>
    <property type="project" value="TreeGrafter"/>
</dbReference>
<evidence type="ECO:0000256" key="1">
    <source>
        <dbReference type="ARBA" id="ARBA00023157"/>
    </source>
</evidence>
<organism evidence="4 5">
    <name type="scientific">Scleropages formosus</name>
    <name type="common">Asian bonytongue</name>
    <name type="synonym">Osteoglossum formosum</name>
    <dbReference type="NCBI Taxonomy" id="113540"/>
    <lineage>
        <taxon>Eukaryota</taxon>
        <taxon>Metazoa</taxon>
        <taxon>Chordata</taxon>
        <taxon>Craniata</taxon>
        <taxon>Vertebrata</taxon>
        <taxon>Euteleostomi</taxon>
        <taxon>Actinopterygii</taxon>
        <taxon>Neopterygii</taxon>
        <taxon>Teleostei</taxon>
        <taxon>Osteoglossocephala</taxon>
        <taxon>Osteoglossomorpha</taxon>
        <taxon>Osteoglossiformes</taxon>
        <taxon>Osteoglossidae</taxon>
        <taxon>Scleropages</taxon>
    </lineage>
</organism>
<reference evidence="4" key="3">
    <citation type="submission" date="2025-09" db="UniProtKB">
        <authorList>
            <consortium name="Ensembl"/>
        </authorList>
    </citation>
    <scope>IDENTIFICATION</scope>
</reference>
<dbReference type="GO" id="GO:0032190">
    <property type="term" value="F:acrosin binding"/>
    <property type="evidence" value="ECO:0007669"/>
    <property type="project" value="TreeGrafter"/>
</dbReference>
<sequence>MSALLVSLCVLSVCFYSASALAGQSTPFGGNHKHELQLPAEQRLFRFLPSPEMISPGTSSTEPPGASAASGSYHVLPVFVHAAAPLVDAEIFRPVPGARRLPDHVASLLLLPPPPSPQPVGTARNPRGVEVWCGRSKMSVRVNKRTLGFKSPASQLFLGSCAVSRSTKRYHYFHYGLGECGAARKTDRGRLVFSNSLRYVPERRGAVLRSLPVSLRVRCVYNRFHYVYKVGYLPEVHRHTVLKIGEFHHPLVRFAARWERLAPGKGYILGQPMYFEARAAFIPRSKRVFVNSCYASPSKEPNSIPQMDVVKNFGPCASPLMLSTKRWEELYGSSSVCSCCDSVCEARESSKCVTGWMFVAPVCVFGVFWVGETNL</sequence>
<dbReference type="GO" id="GO:0007339">
    <property type="term" value="P:binding of sperm to zona pellucida"/>
    <property type="evidence" value="ECO:0007669"/>
    <property type="project" value="TreeGrafter"/>
</dbReference>
<dbReference type="AlphaFoldDB" id="A0A8C9VFI4"/>
<dbReference type="InterPro" id="IPR055355">
    <property type="entry name" value="ZP-C"/>
</dbReference>
<evidence type="ECO:0000313" key="4">
    <source>
        <dbReference type="Ensembl" id="ENSSFOP00015048714.1"/>
    </source>
</evidence>
<reference evidence="4" key="2">
    <citation type="submission" date="2025-08" db="UniProtKB">
        <authorList>
            <consortium name="Ensembl"/>
        </authorList>
    </citation>
    <scope>IDENTIFICATION</scope>
</reference>
<keyword evidence="2" id="KW-0732">Signal</keyword>
<proteinExistence type="predicted"/>
<dbReference type="Gene3D" id="2.60.40.4100">
    <property type="entry name" value="Zona pellucida, ZP-C domain"/>
    <property type="match status" value="1"/>
</dbReference>
<accession>A0A8C9VFI4</accession>
<evidence type="ECO:0000259" key="3">
    <source>
        <dbReference type="PROSITE" id="PS51034"/>
    </source>
</evidence>
<dbReference type="GO" id="GO:0031012">
    <property type="term" value="C:extracellular matrix"/>
    <property type="evidence" value="ECO:0007669"/>
    <property type="project" value="TreeGrafter"/>
</dbReference>
<reference evidence="4 5" key="1">
    <citation type="submission" date="2019-04" db="EMBL/GenBank/DDBJ databases">
        <authorList>
            <consortium name="Wellcome Sanger Institute Data Sharing"/>
        </authorList>
    </citation>
    <scope>NUCLEOTIDE SEQUENCE [LARGE SCALE GENOMIC DNA]</scope>
</reference>
<feature type="domain" description="ZP" evidence="3">
    <location>
        <begin position="132"/>
        <end position="375"/>
    </location>
</feature>
<evidence type="ECO:0000256" key="2">
    <source>
        <dbReference type="SAM" id="SignalP"/>
    </source>
</evidence>
<dbReference type="Gene3D" id="2.60.40.3210">
    <property type="entry name" value="Zona pellucida, ZP-N domain"/>
    <property type="match status" value="1"/>
</dbReference>
<feature type="chain" id="PRO_5034887355" evidence="2">
    <location>
        <begin position="21"/>
        <end position="375"/>
    </location>
</feature>
<dbReference type="InterPro" id="IPR001507">
    <property type="entry name" value="ZP_dom"/>
</dbReference>
<evidence type="ECO:0000313" key="5">
    <source>
        <dbReference type="Proteomes" id="UP000694397"/>
    </source>
</evidence>
<dbReference type="PANTHER" id="PTHR11576:SF15">
    <property type="entry name" value="ZONA PELLUCIDA SPERM-BINDING PROTEIN 3-LIKE"/>
    <property type="match status" value="1"/>
</dbReference>
<dbReference type="PANTHER" id="PTHR11576">
    <property type="entry name" value="ZONA PELLUCIDA SPERM-BINDING PROTEIN 3"/>
    <property type="match status" value="1"/>
</dbReference>
<dbReference type="SMART" id="SM00241">
    <property type="entry name" value="ZP"/>
    <property type="match status" value="1"/>
</dbReference>
<dbReference type="GeneTree" id="ENSGT01030000234567"/>
<dbReference type="GO" id="GO:0035803">
    <property type="term" value="P:egg coat formation"/>
    <property type="evidence" value="ECO:0007669"/>
    <property type="project" value="TreeGrafter"/>
</dbReference>
<dbReference type="InterPro" id="IPR055356">
    <property type="entry name" value="ZP-N"/>
</dbReference>
<gene>
    <name evidence="4" type="primary">LOC108919161</name>
</gene>
<dbReference type="PROSITE" id="PS51034">
    <property type="entry name" value="ZP_2"/>
    <property type="match status" value="1"/>
</dbReference>
<dbReference type="Ensembl" id="ENSSFOT00015075735.1">
    <property type="protein sequence ID" value="ENSSFOP00015048714.1"/>
    <property type="gene ID" value="ENSSFOG00015027286.1"/>
</dbReference>
<keyword evidence="1" id="KW-1015">Disulfide bond</keyword>
<keyword evidence="5" id="KW-1185">Reference proteome</keyword>
<protein>
    <submittedName>
        <fullName evidence="4">Zona pellucida glycoprotein 3d tandem duplicate 1</fullName>
    </submittedName>
</protein>
<dbReference type="Proteomes" id="UP000694397">
    <property type="component" value="Chromosome 18"/>
</dbReference>
<dbReference type="Pfam" id="PF00100">
    <property type="entry name" value="Zona_pellucida"/>
    <property type="match status" value="1"/>
</dbReference>
<dbReference type="FunFam" id="2.60.40.3210:FF:000001">
    <property type="entry name" value="Zona pellucida sperm-binding protein 3"/>
    <property type="match status" value="1"/>
</dbReference>
<feature type="signal peptide" evidence="2">
    <location>
        <begin position="1"/>
        <end position="20"/>
    </location>
</feature>